<organism evidence="8">
    <name type="scientific">Kosmotoga arenicorallina</name>
    <dbReference type="NCBI Taxonomy" id="688066"/>
    <lineage>
        <taxon>Bacteria</taxon>
        <taxon>Thermotogati</taxon>
        <taxon>Thermotogota</taxon>
        <taxon>Thermotogae</taxon>
        <taxon>Kosmotogales</taxon>
        <taxon>Kosmotogaceae</taxon>
        <taxon>Kosmotoga</taxon>
    </lineage>
</organism>
<dbReference type="Pfam" id="PF04055">
    <property type="entry name" value="Radical_SAM"/>
    <property type="match status" value="1"/>
</dbReference>
<dbReference type="PROSITE" id="PS51918">
    <property type="entry name" value="RADICAL_SAM"/>
    <property type="match status" value="1"/>
</dbReference>
<dbReference type="GO" id="GO:0002926">
    <property type="term" value="P:tRNA wobble base 5-methoxycarbonylmethyl-2-thiouridinylation"/>
    <property type="evidence" value="ECO:0007669"/>
    <property type="project" value="TreeGrafter"/>
</dbReference>
<dbReference type="EMBL" id="DRTH01000063">
    <property type="protein sequence ID" value="HHF08360.1"/>
    <property type="molecule type" value="Genomic_DNA"/>
</dbReference>
<dbReference type="GO" id="GO:0005737">
    <property type="term" value="C:cytoplasm"/>
    <property type="evidence" value="ECO:0007669"/>
    <property type="project" value="TreeGrafter"/>
</dbReference>
<sequence length="340" mass="38279">MNIIPLFIPHAGCKTRCVFCNEYAATGLPKFPELEKLRNTIIEYRGYFKDKENVDIAFYGGTFTGLPLKIMTAYLELSMQFIREGYAKGIRFSTSPEEITPEKLSIIRNYPVSLTELGVQSFDNEVLKKAHRPHNLDDVYNAVKLLKNNAIPFGIHLMTGLPGDTEAKDLISATEVANLGALTCRIHPTIVLRGTALEEMYLRGEYVPQSLENALEITWKMYVLLTSRGVRVNRMGLCLYGDTVKEVVSGPYHPAFGDLVKSKVALEIAKLIADEKKSRNLILPAGPEYRQFFTGYKKYVIRNLQKLGITLEFSENSSTIDIDRYVSKLCEKTVVCPGVF</sequence>
<evidence type="ECO:0000259" key="7">
    <source>
        <dbReference type="PROSITE" id="PS51918"/>
    </source>
</evidence>
<feature type="domain" description="Radical SAM core" evidence="7">
    <location>
        <begin position="1"/>
        <end position="228"/>
    </location>
</feature>
<dbReference type="SUPFAM" id="SSF102114">
    <property type="entry name" value="Radical SAM enzymes"/>
    <property type="match status" value="1"/>
</dbReference>
<accession>A0A7C5DUS5</accession>
<dbReference type="SMART" id="SM00729">
    <property type="entry name" value="Elp3"/>
    <property type="match status" value="1"/>
</dbReference>
<evidence type="ECO:0000256" key="6">
    <source>
        <dbReference type="ARBA" id="ARBA00023014"/>
    </source>
</evidence>
<proteinExistence type="predicted"/>
<dbReference type="SFLD" id="SFLDG01086">
    <property type="entry name" value="elongater_protein-like"/>
    <property type="match status" value="1"/>
</dbReference>
<keyword evidence="5" id="KW-0408">Iron</keyword>
<comment type="cofactor">
    <cofactor evidence="1">
        <name>[4Fe-4S] cluster</name>
        <dbReference type="ChEBI" id="CHEBI:49883"/>
    </cofactor>
</comment>
<dbReference type="Proteomes" id="UP000886129">
    <property type="component" value="Unassembled WGS sequence"/>
</dbReference>
<comment type="caution">
    <text evidence="8">The sequence shown here is derived from an EMBL/GenBank/DDBJ whole genome shotgun (WGS) entry which is preliminary data.</text>
</comment>
<keyword evidence="2" id="KW-0004">4Fe-4S</keyword>
<dbReference type="Gene3D" id="3.80.30.20">
    <property type="entry name" value="tm_1862 like domain"/>
    <property type="match status" value="1"/>
</dbReference>
<dbReference type="InterPro" id="IPR023404">
    <property type="entry name" value="rSAM_horseshoe"/>
</dbReference>
<dbReference type="InterPro" id="IPR007197">
    <property type="entry name" value="rSAM"/>
</dbReference>
<evidence type="ECO:0000256" key="1">
    <source>
        <dbReference type="ARBA" id="ARBA00001966"/>
    </source>
</evidence>
<evidence type="ECO:0000256" key="5">
    <source>
        <dbReference type="ARBA" id="ARBA00023004"/>
    </source>
</evidence>
<dbReference type="Pfam" id="PF16199">
    <property type="entry name" value="Radical_SAM_C"/>
    <property type="match status" value="1"/>
</dbReference>
<dbReference type="InterPro" id="IPR006638">
    <property type="entry name" value="Elp3/MiaA/NifB-like_rSAM"/>
</dbReference>
<dbReference type="InterPro" id="IPR058240">
    <property type="entry name" value="rSAM_sf"/>
</dbReference>
<keyword evidence="3" id="KW-0949">S-adenosyl-L-methionine</keyword>
<dbReference type="PANTHER" id="PTHR11135">
    <property type="entry name" value="HISTONE ACETYLTRANSFERASE-RELATED"/>
    <property type="match status" value="1"/>
</dbReference>
<gene>
    <name evidence="8" type="ORF">ENL26_01135</name>
</gene>
<evidence type="ECO:0000256" key="4">
    <source>
        <dbReference type="ARBA" id="ARBA00022723"/>
    </source>
</evidence>
<dbReference type="PANTHER" id="PTHR11135:SF0">
    <property type="entry name" value="ELONGATOR COMPLEX PROTEIN 3"/>
    <property type="match status" value="1"/>
</dbReference>
<evidence type="ECO:0000256" key="2">
    <source>
        <dbReference type="ARBA" id="ARBA00022485"/>
    </source>
</evidence>
<keyword evidence="6" id="KW-0411">Iron-sulfur</keyword>
<dbReference type="GO" id="GO:0046872">
    <property type="term" value="F:metal ion binding"/>
    <property type="evidence" value="ECO:0007669"/>
    <property type="project" value="UniProtKB-KW"/>
</dbReference>
<reference evidence="8" key="1">
    <citation type="journal article" date="2020" name="mSystems">
        <title>Genome- and Community-Level Interaction Insights into Carbon Utilization and Element Cycling Functions of Hydrothermarchaeota in Hydrothermal Sediment.</title>
        <authorList>
            <person name="Zhou Z."/>
            <person name="Liu Y."/>
            <person name="Xu W."/>
            <person name="Pan J."/>
            <person name="Luo Z.H."/>
            <person name="Li M."/>
        </authorList>
    </citation>
    <scope>NUCLEOTIDE SEQUENCE [LARGE SCALE GENOMIC DNA]</scope>
    <source>
        <strain evidence="8">HyVt-80</strain>
    </source>
</reference>
<keyword evidence="4" id="KW-0479">Metal-binding</keyword>
<dbReference type="SFLD" id="SFLDS00029">
    <property type="entry name" value="Radical_SAM"/>
    <property type="match status" value="1"/>
</dbReference>
<dbReference type="InterPro" id="IPR039661">
    <property type="entry name" value="ELP3"/>
</dbReference>
<dbReference type="GO" id="GO:0051539">
    <property type="term" value="F:4 iron, 4 sulfur cluster binding"/>
    <property type="evidence" value="ECO:0007669"/>
    <property type="project" value="UniProtKB-KW"/>
</dbReference>
<dbReference type="AlphaFoldDB" id="A0A7C5DUS5"/>
<name>A0A7C5DUS5_9BACT</name>
<dbReference type="GO" id="GO:0003824">
    <property type="term" value="F:catalytic activity"/>
    <property type="evidence" value="ECO:0007669"/>
    <property type="project" value="InterPro"/>
</dbReference>
<protein>
    <submittedName>
        <fullName evidence="8">Radical SAM protein</fullName>
    </submittedName>
</protein>
<dbReference type="SFLD" id="SFLDG01082">
    <property type="entry name" value="B12-binding_domain_containing"/>
    <property type="match status" value="1"/>
</dbReference>
<dbReference type="InterPro" id="IPR032432">
    <property type="entry name" value="Radical_SAM_C"/>
</dbReference>
<evidence type="ECO:0000313" key="8">
    <source>
        <dbReference type="EMBL" id="HHF08360.1"/>
    </source>
</evidence>
<dbReference type="CDD" id="cd01335">
    <property type="entry name" value="Radical_SAM"/>
    <property type="match status" value="1"/>
</dbReference>
<evidence type="ECO:0000256" key="3">
    <source>
        <dbReference type="ARBA" id="ARBA00022691"/>
    </source>
</evidence>